<dbReference type="Pfam" id="PF00078">
    <property type="entry name" value="RVT_1"/>
    <property type="match status" value="1"/>
</dbReference>
<gene>
    <name evidence="2" type="ORF">ANCDUO_08688</name>
</gene>
<evidence type="ECO:0000259" key="1">
    <source>
        <dbReference type="PROSITE" id="PS50878"/>
    </source>
</evidence>
<evidence type="ECO:0000313" key="2">
    <source>
        <dbReference type="EMBL" id="KIH61045.1"/>
    </source>
</evidence>
<reference evidence="2 3" key="1">
    <citation type="submission" date="2013-12" db="EMBL/GenBank/DDBJ databases">
        <title>Draft genome of the parsitic nematode Ancylostoma duodenale.</title>
        <authorList>
            <person name="Mitreva M."/>
        </authorList>
    </citation>
    <scope>NUCLEOTIDE SEQUENCE [LARGE SCALE GENOMIC DNA]</scope>
    <source>
        <strain evidence="2 3">Zhejiang</strain>
    </source>
</reference>
<dbReference type="SUPFAM" id="SSF56672">
    <property type="entry name" value="DNA/RNA polymerases"/>
    <property type="match status" value="1"/>
</dbReference>
<dbReference type="PROSITE" id="PS50878">
    <property type="entry name" value="RT_POL"/>
    <property type="match status" value="1"/>
</dbReference>
<feature type="domain" description="Reverse transcriptase" evidence="1">
    <location>
        <begin position="1"/>
        <end position="228"/>
    </location>
</feature>
<dbReference type="OrthoDB" id="410104at2759"/>
<dbReference type="AlphaFoldDB" id="A0A0C2GIL6"/>
<keyword evidence="3" id="KW-1185">Reference proteome</keyword>
<dbReference type="Proteomes" id="UP000054047">
    <property type="component" value="Unassembled WGS sequence"/>
</dbReference>
<keyword evidence="2" id="KW-0548">Nucleotidyltransferase</keyword>
<organism evidence="2 3">
    <name type="scientific">Ancylostoma duodenale</name>
    <dbReference type="NCBI Taxonomy" id="51022"/>
    <lineage>
        <taxon>Eukaryota</taxon>
        <taxon>Metazoa</taxon>
        <taxon>Ecdysozoa</taxon>
        <taxon>Nematoda</taxon>
        <taxon>Chromadorea</taxon>
        <taxon>Rhabditida</taxon>
        <taxon>Rhabditina</taxon>
        <taxon>Rhabditomorpha</taxon>
        <taxon>Strongyloidea</taxon>
        <taxon>Ancylostomatidae</taxon>
        <taxon>Ancylostomatinae</taxon>
        <taxon>Ancylostoma</taxon>
    </lineage>
</organism>
<dbReference type="CDD" id="cd01650">
    <property type="entry name" value="RT_nLTR_like"/>
    <property type="match status" value="1"/>
</dbReference>
<dbReference type="PANTHER" id="PTHR19446">
    <property type="entry name" value="REVERSE TRANSCRIPTASES"/>
    <property type="match status" value="1"/>
</dbReference>
<accession>A0A0C2GIL6</accession>
<keyword evidence="2" id="KW-0808">Transferase</keyword>
<dbReference type="EMBL" id="KN730442">
    <property type="protein sequence ID" value="KIH61045.1"/>
    <property type="molecule type" value="Genomic_DNA"/>
</dbReference>
<sequence>MLTEFYKKGDPGDITNYRPISLLSMIYKVMTKVIRRRLEKIIGETSVFPPEQAGFRKKFSTVDHIHTVSIILEKSYEYNVNTYLLFVDFTKAFDRVELPAIWQAMESFGIEEGLIKVIELLYANGTAGVKVGNRRTEINIQRGVRQGDSLSPLLFILTLQYALNNVRLLGKGFRMEGALLSYLAYADDVVLLAHNCEDLQALADTSTPLLVTLLLNESQASATCSVAP</sequence>
<dbReference type="GO" id="GO:0003964">
    <property type="term" value="F:RNA-directed DNA polymerase activity"/>
    <property type="evidence" value="ECO:0007669"/>
    <property type="project" value="UniProtKB-KW"/>
</dbReference>
<dbReference type="InterPro" id="IPR000477">
    <property type="entry name" value="RT_dom"/>
</dbReference>
<name>A0A0C2GIL6_9BILA</name>
<dbReference type="InterPro" id="IPR043502">
    <property type="entry name" value="DNA/RNA_pol_sf"/>
</dbReference>
<proteinExistence type="predicted"/>
<protein>
    <submittedName>
        <fullName evidence="2">Reverse transcriptase</fullName>
    </submittedName>
</protein>
<evidence type="ECO:0000313" key="3">
    <source>
        <dbReference type="Proteomes" id="UP000054047"/>
    </source>
</evidence>
<keyword evidence="2" id="KW-0695">RNA-directed DNA polymerase</keyword>